<name>X6L820_RETFI</name>
<sequence length="233" mass="25707">MGQNCIFWDCLLFIPRKLRNLEIKVLESGFVFLQKEMGLCMRKDGDLQDVVSKIAIGDPSVKNKKEDLVEEKAKGAMKTQSKSAETLSIRVFGDSCANVSFPSHSSGEAQTSSSVPMEQAGIRASSNMIPTSIPQTQARAQVRQQVNPPLTPNPSAAIESIGKSKTLTPIISNTLSSMQHIIKEVEKEKKEDERKCEQNQLAQISSNDDAVRTTQDKSEHTVKLAEEMQTLTN</sequence>
<dbReference type="Proteomes" id="UP000023152">
    <property type="component" value="Unassembled WGS sequence"/>
</dbReference>
<organism evidence="2 3">
    <name type="scientific">Reticulomyxa filosa</name>
    <dbReference type="NCBI Taxonomy" id="46433"/>
    <lineage>
        <taxon>Eukaryota</taxon>
        <taxon>Sar</taxon>
        <taxon>Rhizaria</taxon>
        <taxon>Retaria</taxon>
        <taxon>Foraminifera</taxon>
        <taxon>Monothalamids</taxon>
        <taxon>Reticulomyxidae</taxon>
        <taxon>Reticulomyxa</taxon>
    </lineage>
</organism>
<evidence type="ECO:0000256" key="1">
    <source>
        <dbReference type="SAM" id="MobiDB-lite"/>
    </source>
</evidence>
<reference evidence="2 3" key="1">
    <citation type="journal article" date="2013" name="Curr. Biol.">
        <title>The Genome of the Foraminiferan Reticulomyxa filosa.</title>
        <authorList>
            <person name="Glockner G."/>
            <person name="Hulsmann N."/>
            <person name="Schleicher M."/>
            <person name="Noegel A.A."/>
            <person name="Eichinger L."/>
            <person name="Gallinger C."/>
            <person name="Pawlowski J."/>
            <person name="Sierra R."/>
            <person name="Euteneuer U."/>
            <person name="Pillet L."/>
            <person name="Moustafa A."/>
            <person name="Platzer M."/>
            <person name="Groth M."/>
            <person name="Szafranski K."/>
            <person name="Schliwa M."/>
        </authorList>
    </citation>
    <scope>NUCLEOTIDE SEQUENCE [LARGE SCALE GENOMIC DNA]</scope>
</reference>
<keyword evidence="3" id="KW-1185">Reference proteome</keyword>
<feature type="compositionally biased region" description="Polar residues" evidence="1">
    <location>
        <begin position="198"/>
        <end position="208"/>
    </location>
</feature>
<accession>X6L820</accession>
<feature type="compositionally biased region" description="Basic and acidic residues" evidence="1">
    <location>
        <begin position="187"/>
        <end position="197"/>
    </location>
</feature>
<gene>
    <name evidence="2" type="ORF">RFI_40355</name>
</gene>
<protein>
    <submittedName>
        <fullName evidence="2">Uncharacterized protein</fullName>
    </submittedName>
</protein>
<evidence type="ECO:0000313" key="2">
    <source>
        <dbReference type="EMBL" id="ETN97176.1"/>
    </source>
</evidence>
<evidence type="ECO:0000313" key="3">
    <source>
        <dbReference type="Proteomes" id="UP000023152"/>
    </source>
</evidence>
<feature type="compositionally biased region" description="Basic and acidic residues" evidence="1">
    <location>
        <begin position="209"/>
        <end position="221"/>
    </location>
</feature>
<feature type="region of interest" description="Disordered" evidence="1">
    <location>
        <begin position="187"/>
        <end position="221"/>
    </location>
</feature>
<comment type="caution">
    <text evidence="2">The sequence shown here is derived from an EMBL/GenBank/DDBJ whole genome shotgun (WGS) entry which is preliminary data.</text>
</comment>
<dbReference type="EMBL" id="ASPP01050588">
    <property type="protein sequence ID" value="ETN97176.1"/>
    <property type="molecule type" value="Genomic_DNA"/>
</dbReference>
<dbReference type="AlphaFoldDB" id="X6L820"/>
<proteinExistence type="predicted"/>